<dbReference type="EMBL" id="OCND01000005">
    <property type="protein sequence ID" value="SOD54797.1"/>
    <property type="molecule type" value="Genomic_DNA"/>
</dbReference>
<sequence>MSDTAAPPPLPPAWSSPAAPAAANADWQPLPPRGAWLAALGGALATAFPFGFGFGFLALVSKLASPWWVAPAAALIGAGLGARLAVKRHRRTFWKLDEEGFALRRGRWWQVESRVPISRVQHLDLKRGPLERSARLSTLVIHTAGTKLAAVSVSGLDVDDAERLRDLLARQLDRNDDAL</sequence>
<dbReference type="RefSeq" id="WP_097122080.1">
    <property type="nucleotide sequence ID" value="NZ_OCND01000005.1"/>
</dbReference>
<feature type="region of interest" description="Disordered" evidence="1">
    <location>
        <begin position="1"/>
        <end position="20"/>
    </location>
</feature>
<evidence type="ECO:0000313" key="5">
    <source>
        <dbReference type="Proteomes" id="UP000219374"/>
    </source>
</evidence>
<dbReference type="Pfam" id="PF03703">
    <property type="entry name" value="bPH_2"/>
    <property type="match status" value="1"/>
</dbReference>
<name>A0A286D862_9GAMM</name>
<keyword evidence="5" id="KW-1185">Reference proteome</keyword>
<gene>
    <name evidence="4" type="ORF">SAMN06296416_10558</name>
</gene>
<dbReference type="InterPro" id="IPR005182">
    <property type="entry name" value="YdbS-like_PH"/>
</dbReference>
<evidence type="ECO:0000256" key="2">
    <source>
        <dbReference type="SAM" id="Phobius"/>
    </source>
</evidence>
<keyword evidence="2" id="KW-0472">Membrane</keyword>
<dbReference type="OrthoDB" id="1750577at2"/>
<organism evidence="4 5">
    <name type="scientific">Pseudoxanthomonas wuyuanensis</name>
    <dbReference type="NCBI Taxonomy" id="1073196"/>
    <lineage>
        <taxon>Bacteria</taxon>
        <taxon>Pseudomonadati</taxon>
        <taxon>Pseudomonadota</taxon>
        <taxon>Gammaproteobacteria</taxon>
        <taxon>Lysobacterales</taxon>
        <taxon>Lysobacteraceae</taxon>
        <taxon>Pseudoxanthomonas</taxon>
    </lineage>
</organism>
<evidence type="ECO:0000256" key="1">
    <source>
        <dbReference type="SAM" id="MobiDB-lite"/>
    </source>
</evidence>
<dbReference type="PANTHER" id="PTHR34473:SF3">
    <property type="entry name" value="TRANSMEMBRANE PROTEIN-RELATED"/>
    <property type="match status" value="1"/>
</dbReference>
<dbReference type="Proteomes" id="UP000219374">
    <property type="component" value="Unassembled WGS sequence"/>
</dbReference>
<feature type="domain" description="YdbS-like PH" evidence="3">
    <location>
        <begin position="90"/>
        <end position="168"/>
    </location>
</feature>
<feature type="compositionally biased region" description="Pro residues" evidence="1">
    <location>
        <begin position="1"/>
        <end position="14"/>
    </location>
</feature>
<evidence type="ECO:0000313" key="4">
    <source>
        <dbReference type="EMBL" id="SOD54797.1"/>
    </source>
</evidence>
<reference evidence="4 5" key="1">
    <citation type="submission" date="2017-09" db="EMBL/GenBank/DDBJ databases">
        <authorList>
            <person name="Ehlers B."/>
            <person name="Leendertz F.H."/>
        </authorList>
    </citation>
    <scope>NUCLEOTIDE SEQUENCE [LARGE SCALE GENOMIC DNA]</scope>
    <source>
        <strain evidence="4 5">CGMCC 1.10978</strain>
    </source>
</reference>
<dbReference type="AlphaFoldDB" id="A0A286D862"/>
<dbReference type="PANTHER" id="PTHR34473">
    <property type="entry name" value="UPF0699 TRANSMEMBRANE PROTEIN YDBS"/>
    <property type="match status" value="1"/>
</dbReference>
<protein>
    <recommendedName>
        <fullName evidence="3">YdbS-like PH domain-containing protein</fullName>
    </recommendedName>
</protein>
<keyword evidence="2" id="KW-0812">Transmembrane</keyword>
<evidence type="ECO:0000259" key="3">
    <source>
        <dbReference type="Pfam" id="PF03703"/>
    </source>
</evidence>
<keyword evidence="2" id="KW-1133">Transmembrane helix</keyword>
<feature type="transmembrane region" description="Helical" evidence="2">
    <location>
        <begin position="35"/>
        <end position="60"/>
    </location>
</feature>
<accession>A0A286D862</accession>
<proteinExistence type="predicted"/>
<feature type="transmembrane region" description="Helical" evidence="2">
    <location>
        <begin position="66"/>
        <end position="86"/>
    </location>
</feature>